<dbReference type="InterPro" id="IPR051799">
    <property type="entry name" value="NADH_flavin_oxidoreductase"/>
</dbReference>
<dbReference type="RefSeq" id="WP_344785315.1">
    <property type="nucleotide sequence ID" value="NZ_BAABAF010000015.1"/>
</dbReference>
<dbReference type="PANTHER" id="PTHR43656">
    <property type="entry name" value="BINDING OXIDOREDUCTASE, PUTATIVE (AFU_ORTHOLOGUE AFUA_2G08260)-RELATED"/>
    <property type="match status" value="1"/>
</dbReference>
<dbReference type="InterPro" id="IPR013785">
    <property type="entry name" value="Aldolase_TIM"/>
</dbReference>
<organism evidence="4 5">
    <name type="scientific">Microbacterium kribbense</name>
    <dbReference type="NCBI Taxonomy" id="433645"/>
    <lineage>
        <taxon>Bacteria</taxon>
        <taxon>Bacillati</taxon>
        <taxon>Actinomycetota</taxon>
        <taxon>Actinomycetes</taxon>
        <taxon>Micrococcales</taxon>
        <taxon>Microbacteriaceae</taxon>
        <taxon>Microbacterium</taxon>
    </lineage>
</organism>
<accession>A0ABP7GZP4</accession>
<proteinExistence type="predicted"/>
<evidence type="ECO:0000256" key="1">
    <source>
        <dbReference type="ARBA" id="ARBA00022630"/>
    </source>
</evidence>
<dbReference type="PANTHER" id="PTHR43656:SF2">
    <property type="entry name" value="BINDING OXIDOREDUCTASE, PUTATIVE (AFU_ORTHOLOGUE AFUA_2G08260)-RELATED"/>
    <property type="match status" value="1"/>
</dbReference>
<dbReference type="SUPFAM" id="SSF51395">
    <property type="entry name" value="FMN-linked oxidoreductases"/>
    <property type="match status" value="1"/>
</dbReference>
<keyword evidence="5" id="KW-1185">Reference proteome</keyword>
<dbReference type="Gene3D" id="3.20.20.70">
    <property type="entry name" value="Aldolase class I"/>
    <property type="match status" value="1"/>
</dbReference>
<reference evidence="5" key="1">
    <citation type="journal article" date="2019" name="Int. J. Syst. Evol. Microbiol.">
        <title>The Global Catalogue of Microorganisms (GCM) 10K type strain sequencing project: providing services to taxonomists for standard genome sequencing and annotation.</title>
        <authorList>
            <consortium name="The Broad Institute Genomics Platform"/>
            <consortium name="The Broad Institute Genome Sequencing Center for Infectious Disease"/>
            <person name="Wu L."/>
            <person name="Ma J."/>
        </authorList>
    </citation>
    <scope>NUCLEOTIDE SEQUENCE [LARGE SCALE GENOMIC DNA]</scope>
    <source>
        <strain evidence="5">JCM 16950</strain>
    </source>
</reference>
<keyword evidence="2" id="KW-0560">Oxidoreductase</keyword>
<dbReference type="CDD" id="cd02803">
    <property type="entry name" value="OYE_like_FMN_family"/>
    <property type="match status" value="1"/>
</dbReference>
<evidence type="ECO:0000256" key="2">
    <source>
        <dbReference type="ARBA" id="ARBA00023002"/>
    </source>
</evidence>
<feature type="domain" description="NADH:flavin oxidoreductase/NADH oxidase N-terminal" evidence="3">
    <location>
        <begin position="12"/>
        <end position="360"/>
    </location>
</feature>
<dbReference type="InterPro" id="IPR001155">
    <property type="entry name" value="OxRdtase_FMN_N"/>
</dbReference>
<name>A0ABP7GZP4_9MICO</name>
<comment type="caution">
    <text evidence="4">The sequence shown here is derived from an EMBL/GenBank/DDBJ whole genome shotgun (WGS) entry which is preliminary data.</text>
</comment>
<keyword evidence="1" id="KW-0285">Flavoprotein</keyword>
<dbReference type="Pfam" id="PF00724">
    <property type="entry name" value="Oxidored_FMN"/>
    <property type="match status" value="1"/>
</dbReference>
<evidence type="ECO:0000313" key="5">
    <source>
        <dbReference type="Proteomes" id="UP001500540"/>
    </source>
</evidence>
<gene>
    <name evidence="4" type="ORF">GCM10022240_31310</name>
</gene>
<sequence>MSTRTPAEILGQPLTINKLTLKNRVILGPMAVLQPTEDGRPSDQSIAFLARRAKGGAGAVFVGGSVATARAFRESPFSPNIRYDDDAFIPDLTQLVDEVHATGTGVAVFAQLFPAFGRMGVPRDGHGISSASPKSVDMGGFGLPDNVYIPGGRITPLPNEATVEEIKELEQAVVDAARRAKAAGFDGIEIAAHMCYFYSSFLSPLANFRTDEYGGSVENRARALKDAVAAVRLEIGPDVALGLRLSANDHVPGGQGPDGFAAVTAEIAKAGLDFVALTDGNYESMKDNVTSESGKMLREGEPQAFRAALGPQVALFVSSTPDPAQAAAAIEDGTIDATMLARQLLADPDYPNKVIEGRQAEIVWCDHANSCMRRLILQVPVQCHLNPEMGRESPSSKRSNAGQNLFIWAAGNPLLMAIADKAARAAQKRKAR</sequence>
<evidence type="ECO:0000259" key="3">
    <source>
        <dbReference type="Pfam" id="PF00724"/>
    </source>
</evidence>
<dbReference type="Proteomes" id="UP001500540">
    <property type="component" value="Unassembled WGS sequence"/>
</dbReference>
<evidence type="ECO:0000313" key="4">
    <source>
        <dbReference type="EMBL" id="GAA3777736.1"/>
    </source>
</evidence>
<protein>
    <recommendedName>
        <fullName evidence="3">NADH:flavin oxidoreductase/NADH oxidase N-terminal domain-containing protein</fullName>
    </recommendedName>
</protein>
<dbReference type="EMBL" id="BAABAF010000015">
    <property type="protein sequence ID" value="GAA3777736.1"/>
    <property type="molecule type" value="Genomic_DNA"/>
</dbReference>